<reference evidence="2 4" key="1">
    <citation type="submission" date="2017-05" db="EMBL/GenBank/DDBJ databases">
        <authorList>
            <person name="Blom J."/>
        </authorList>
    </citation>
    <scope>NUCLEOTIDE SEQUENCE [LARGE SCALE GENOMIC DNA]</scope>
    <source>
        <strain evidence="2">PD885</strain>
    </source>
</reference>
<keyword evidence="4" id="KW-1185">Reference proteome</keyword>
<protein>
    <submittedName>
        <fullName evidence="3">Uncharacterized protein</fullName>
    </submittedName>
</protein>
<name>A0A1Y6HPC5_9XANT</name>
<keyword evidence="1" id="KW-0472">Membrane</keyword>
<organism evidence="3 5">
    <name type="scientific">Xanthomonas fragariae</name>
    <dbReference type="NCBI Taxonomy" id="48664"/>
    <lineage>
        <taxon>Bacteria</taxon>
        <taxon>Pseudomonadati</taxon>
        <taxon>Pseudomonadota</taxon>
        <taxon>Gammaproteobacteria</taxon>
        <taxon>Lysobacterales</taxon>
        <taxon>Lysobacteraceae</taxon>
        <taxon>Xanthomonas</taxon>
    </lineage>
</organism>
<dbReference type="Proteomes" id="UP000195877">
    <property type="component" value="Chromosome 1"/>
</dbReference>
<keyword evidence="1" id="KW-1133">Transmembrane helix</keyword>
<evidence type="ECO:0000313" key="3">
    <source>
        <dbReference type="EMBL" id="SMR04391.1"/>
    </source>
</evidence>
<reference evidence="3 5" key="2">
    <citation type="submission" date="2017-05" db="EMBL/GenBank/DDBJ databases">
        <authorList>
            <person name="Song R."/>
            <person name="Chenine A.L."/>
            <person name="Ruprecht R.M."/>
        </authorList>
    </citation>
    <scope>NUCLEOTIDE SEQUENCE [LARGE SCALE GENOMIC DNA]</scope>
    <source>
        <strain evidence="3">PD5205</strain>
    </source>
</reference>
<evidence type="ECO:0000313" key="4">
    <source>
        <dbReference type="Proteomes" id="UP000195877"/>
    </source>
</evidence>
<dbReference type="EMBL" id="LT853885">
    <property type="protein sequence ID" value="SMR04391.1"/>
    <property type="molecule type" value="Genomic_DNA"/>
</dbReference>
<dbReference type="Proteomes" id="UP000195953">
    <property type="component" value="Chromosome 1"/>
</dbReference>
<dbReference type="AlphaFoldDB" id="A0A1Y6HPC5"/>
<feature type="transmembrane region" description="Helical" evidence="1">
    <location>
        <begin position="37"/>
        <end position="60"/>
    </location>
</feature>
<accession>A0A1Y6HPC5</accession>
<dbReference type="EMBL" id="LT853882">
    <property type="protein sequence ID" value="SMQ98145.1"/>
    <property type="molecule type" value="Genomic_DNA"/>
</dbReference>
<keyword evidence="1" id="KW-0812">Transmembrane</keyword>
<evidence type="ECO:0000313" key="5">
    <source>
        <dbReference type="Proteomes" id="UP000195953"/>
    </source>
</evidence>
<evidence type="ECO:0000313" key="2">
    <source>
        <dbReference type="EMBL" id="SMQ98145.1"/>
    </source>
</evidence>
<evidence type="ECO:0000256" key="1">
    <source>
        <dbReference type="SAM" id="Phobius"/>
    </source>
</evidence>
<gene>
    <name evidence="3" type="ORF">PD5205_03109</name>
    <name evidence="2" type="ORF">PD885_00886</name>
</gene>
<proteinExistence type="predicted"/>
<dbReference type="KEGG" id="xfr:BER92_15095"/>
<sequence>MFGAAGVIYVLFAGRAGVIVYDWFLIRIQSTFQLRQFLFGLYLAIFLLAFLCVSFVAFVAGRI</sequence>
<feature type="transmembrane region" description="Helical" evidence="1">
    <location>
        <begin position="6"/>
        <end position="25"/>
    </location>
</feature>